<dbReference type="AlphaFoldDB" id="Q31222"/>
<sequence>PPPSTVSNMANVAILVVLVAWPSLELWWLL</sequence>
<keyword evidence="1" id="KW-1133">Transmembrane helix</keyword>
<protein>
    <submittedName>
        <fullName evidence="2">Q6 class I MHC gene (exon 5)</fullName>
    </submittedName>
</protein>
<keyword evidence="1" id="KW-0472">Membrane</keyword>
<keyword evidence="1" id="KW-0812">Transmembrane</keyword>
<proteinExistence type="predicted"/>
<dbReference type="EMBL" id="X16204">
    <property type="protein sequence ID" value="CAA34324.1"/>
    <property type="molecule type" value="Genomic_DNA"/>
</dbReference>
<dbReference type="PIR" id="PS0121">
    <property type="entry name" value="PS0121"/>
</dbReference>
<evidence type="ECO:0000256" key="1">
    <source>
        <dbReference type="SAM" id="Phobius"/>
    </source>
</evidence>
<reference evidence="2" key="2">
    <citation type="submission" date="1989-08" db="EMBL/GenBank/DDBJ databases">
        <authorList>
            <person name="Brorson K."/>
        </authorList>
    </citation>
    <scope>NUCLEOTIDE SEQUENCE</scope>
    <source>
        <strain evidence="2">domesticus</strain>
    </source>
</reference>
<reference evidence="2" key="1">
    <citation type="journal article" date="1989" name="J. Exp. Med.">
        <title>Comparison of exon 5 sequences from 35 class I genes of the BALB/c mouse.</title>
        <authorList>
            <person name="Brorson K.A."/>
            <person name="Hunt S.W. III"/>
            <person name="Hunkapiller T."/>
            <person name="Sun Y.H."/>
            <person name="Cheroutre H."/>
            <person name="Nickerson D.A."/>
            <person name="Hood L."/>
        </authorList>
    </citation>
    <scope>NUCLEOTIDE SEQUENCE</scope>
    <source>
        <strain evidence="2">domesticus</strain>
    </source>
</reference>
<feature type="transmembrane region" description="Helical" evidence="1">
    <location>
        <begin position="12"/>
        <end position="29"/>
    </location>
</feature>
<organism evidence="2">
    <name type="scientific">Mus musculus</name>
    <name type="common">Mouse</name>
    <dbReference type="NCBI Taxonomy" id="10090"/>
    <lineage>
        <taxon>Eukaryota</taxon>
        <taxon>Metazoa</taxon>
        <taxon>Chordata</taxon>
        <taxon>Craniata</taxon>
        <taxon>Vertebrata</taxon>
        <taxon>Euteleostomi</taxon>
        <taxon>Mammalia</taxon>
        <taxon>Eutheria</taxon>
        <taxon>Euarchontoglires</taxon>
        <taxon>Glires</taxon>
        <taxon>Rodentia</taxon>
        <taxon>Myomorpha</taxon>
        <taxon>Muroidea</taxon>
        <taxon>Muridae</taxon>
        <taxon>Murinae</taxon>
        <taxon>Mus</taxon>
        <taxon>Mus</taxon>
    </lineage>
</organism>
<evidence type="ECO:0000313" key="2">
    <source>
        <dbReference type="EMBL" id="CAA34324.1"/>
    </source>
</evidence>
<accession>Q31222</accession>
<name>Q31222_MOUSE</name>